<organism evidence="2 3">
    <name type="scientific">Actinacidiphila cocklensis</name>
    <dbReference type="NCBI Taxonomy" id="887465"/>
    <lineage>
        <taxon>Bacteria</taxon>
        <taxon>Bacillati</taxon>
        <taxon>Actinomycetota</taxon>
        <taxon>Actinomycetes</taxon>
        <taxon>Kitasatosporales</taxon>
        <taxon>Streptomycetaceae</taxon>
        <taxon>Actinacidiphila</taxon>
    </lineage>
</organism>
<feature type="region of interest" description="Disordered" evidence="1">
    <location>
        <begin position="1"/>
        <end position="66"/>
    </location>
</feature>
<dbReference type="EMBL" id="CAJSLV010000102">
    <property type="protein sequence ID" value="CAG6398290.1"/>
    <property type="molecule type" value="Genomic_DNA"/>
</dbReference>
<reference evidence="2" key="1">
    <citation type="submission" date="2021-05" db="EMBL/GenBank/DDBJ databases">
        <authorList>
            <person name="Arsene-Ploetze F."/>
        </authorList>
    </citation>
    <scope>NUCLEOTIDE SEQUENCE</scope>
    <source>
        <strain evidence="2">DSM 42138</strain>
    </source>
</reference>
<proteinExistence type="predicted"/>
<feature type="compositionally biased region" description="Pro residues" evidence="1">
    <location>
        <begin position="20"/>
        <end position="38"/>
    </location>
</feature>
<evidence type="ECO:0000313" key="2">
    <source>
        <dbReference type="EMBL" id="CAG6398290.1"/>
    </source>
</evidence>
<name>A0A9W4GX14_9ACTN</name>
<protein>
    <submittedName>
        <fullName evidence="2">Uncharacterized protein</fullName>
    </submittedName>
</protein>
<comment type="caution">
    <text evidence="2">The sequence shown here is derived from an EMBL/GenBank/DDBJ whole genome shotgun (WGS) entry which is preliminary data.</text>
</comment>
<sequence length="100" mass="11110">MPPNSERQPSCHRPVRAHQPLPPCHLPIVPPPPAPPAHLPELQLYANEPHERNARSPPTPTTEPPRTVHIIHIQVNGSNRLEHGESTVRYTQPSCACRGL</sequence>
<gene>
    <name evidence="2" type="ORF">SCOCK_690007</name>
</gene>
<accession>A0A9W4GX14</accession>
<dbReference type="Proteomes" id="UP001152519">
    <property type="component" value="Unassembled WGS sequence"/>
</dbReference>
<evidence type="ECO:0000313" key="3">
    <source>
        <dbReference type="Proteomes" id="UP001152519"/>
    </source>
</evidence>
<evidence type="ECO:0000256" key="1">
    <source>
        <dbReference type="SAM" id="MobiDB-lite"/>
    </source>
</evidence>
<keyword evidence="3" id="KW-1185">Reference proteome</keyword>
<dbReference type="AlphaFoldDB" id="A0A9W4GX14"/>